<dbReference type="EMBL" id="CM029040">
    <property type="protein sequence ID" value="KAG2633251.1"/>
    <property type="molecule type" value="Genomic_DNA"/>
</dbReference>
<sequence length="166" mass="19506">MVHSRFFFHMDYWNITNQMEYGEVGALYPSHHRCWCEHKPPKQETINRHRQCYMPLQVCKQRHFPFHLQCFEHLLHHGTRGLPLNTSLWVTISSGTLFWIMLFSILMPGIKGTVQLRFQTSFLVYILTPLAIQFAKGVELGWCRFKPTVLVFLGQQVLPETITGTN</sequence>
<proteinExistence type="predicted"/>
<protein>
    <submittedName>
        <fullName evidence="2">Uncharacterized protein</fullName>
    </submittedName>
</protein>
<evidence type="ECO:0000256" key="1">
    <source>
        <dbReference type="SAM" id="Phobius"/>
    </source>
</evidence>
<keyword evidence="1" id="KW-1133">Transmembrane helix</keyword>
<reference evidence="2" key="1">
    <citation type="submission" date="2020-05" db="EMBL/GenBank/DDBJ databases">
        <title>WGS assembly of Panicum virgatum.</title>
        <authorList>
            <person name="Lovell J.T."/>
            <person name="Jenkins J."/>
            <person name="Shu S."/>
            <person name="Juenger T.E."/>
            <person name="Schmutz J."/>
        </authorList>
    </citation>
    <scope>NUCLEOTIDE SEQUENCE</scope>
    <source>
        <strain evidence="2">AP13</strain>
    </source>
</reference>
<name>A0A8T0V925_PANVG</name>
<dbReference type="AlphaFoldDB" id="A0A8T0V925"/>
<keyword evidence="1" id="KW-0472">Membrane</keyword>
<dbReference type="Proteomes" id="UP000823388">
    <property type="component" value="Chromosome 2N"/>
</dbReference>
<keyword evidence="1" id="KW-0812">Transmembrane</keyword>
<organism evidence="2 3">
    <name type="scientific">Panicum virgatum</name>
    <name type="common">Blackwell switchgrass</name>
    <dbReference type="NCBI Taxonomy" id="38727"/>
    <lineage>
        <taxon>Eukaryota</taxon>
        <taxon>Viridiplantae</taxon>
        <taxon>Streptophyta</taxon>
        <taxon>Embryophyta</taxon>
        <taxon>Tracheophyta</taxon>
        <taxon>Spermatophyta</taxon>
        <taxon>Magnoliopsida</taxon>
        <taxon>Liliopsida</taxon>
        <taxon>Poales</taxon>
        <taxon>Poaceae</taxon>
        <taxon>PACMAD clade</taxon>
        <taxon>Panicoideae</taxon>
        <taxon>Panicodae</taxon>
        <taxon>Paniceae</taxon>
        <taxon>Panicinae</taxon>
        <taxon>Panicum</taxon>
        <taxon>Panicum sect. Hiantes</taxon>
    </lineage>
</organism>
<comment type="caution">
    <text evidence="2">The sequence shown here is derived from an EMBL/GenBank/DDBJ whole genome shotgun (WGS) entry which is preliminary data.</text>
</comment>
<accession>A0A8T0V925</accession>
<gene>
    <name evidence="2" type="ORF">PVAP13_2NG301803</name>
</gene>
<evidence type="ECO:0000313" key="2">
    <source>
        <dbReference type="EMBL" id="KAG2633251.1"/>
    </source>
</evidence>
<feature type="transmembrane region" description="Helical" evidence="1">
    <location>
        <begin position="88"/>
        <end position="110"/>
    </location>
</feature>
<evidence type="ECO:0000313" key="3">
    <source>
        <dbReference type="Proteomes" id="UP000823388"/>
    </source>
</evidence>
<keyword evidence="3" id="KW-1185">Reference proteome</keyword>